<dbReference type="PANTHER" id="PTHR46996">
    <property type="entry name" value="OS05G0488500 PROTEIN"/>
    <property type="match status" value="1"/>
</dbReference>
<dbReference type="Proteomes" id="UP001642360">
    <property type="component" value="Unassembled WGS sequence"/>
</dbReference>
<evidence type="ECO:0000256" key="1">
    <source>
        <dbReference type="SAM" id="Phobius"/>
    </source>
</evidence>
<evidence type="ECO:0008006" key="4">
    <source>
        <dbReference type="Google" id="ProtNLM"/>
    </source>
</evidence>
<proteinExistence type="predicted"/>
<keyword evidence="3" id="KW-1185">Reference proteome</keyword>
<sequence>MAKSVNSTDPCSKLRQINQVHKNKKTSNSPNHLSIPSCRQSRSTVIHVIIFIAFIGARGFLLYPSMKLVLFKTVEIVEVIVYVVKDEIFQALIIYERLGLRRRERETEGRRRERKRLTETVRDFRWRGGSQS</sequence>
<accession>A0ABC8U3T3</accession>
<feature type="transmembrane region" description="Helical" evidence="1">
    <location>
        <begin position="44"/>
        <end position="64"/>
    </location>
</feature>
<evidence type="ECO:0000313" key="2">
    <source>
        <dbReference type="EMBL" id="CAK9174555.1"/>
    </source>
</evidence>
<dbReference type="PANTHER" id="PTHR46996:SF4">
    <property type="entry name" value="RIBOSOMAL PROTEIN L34E SUPERFAMILY PROTEIN"/>
    <property type="match status" value="1"/>
</dbReference>
<dbReference type="EMBL" id="CAUOFW020006391">
    <property type="protein sequence ID" value="CAK9174555.1"/>
    <property type="molecule type" value="Genomic_DNA"/>
</dbReference>
<evidence type="ECO:0000313" key="3">
    <source>
        <dbReference type="Proteomes" id="UP001642360"/>
    </source>
</evidence>
<organism evidence="2 3">
    <name type="scientific">Ilex paraguariensis</name>
    <name type="common">yerba mate</name>
    <dbReference type="NCBI Taxonomy" id="185542"/>
    <lineage>
        <taxon>Eukaryota</taxon>
        <taxon>Viridiplantae</taxon>
        <taxon>Streptophyta</taxon>
        <taxon>Embryophyta</taxon>
        <taxon>Tracheophyta</taxon>
        <taxon>Spermatophyta</taxon>
        <taxon>Magnoliopsida</taxon>
        <taxon>eudicotyledons</taxon>
        <taxon>Gunneridae</taxon>
        <taxon>Pentapetalae</taxon>
        <taxon>asterids</taxon>
        <taxon>campanulids</taxon>
        <taxon>Aquifoliales</taxon>
        <taxon>Aquifoliaceae</taxon>
        <taxon>Ilex</taxon>
    </lineage>
</organism>
<gene>
    <name evidence="2" type="ORF">ILEXP_LOCUS44306</name>
</gene>
<reference evidence="2 3" key="1">
    <citation type="submission" date="2024-02" db="EMBL/GenBank/DDBJ databases">
        <authorList>
            <person name="Vignale AGUSTIN F."/>
            <person name="Sosa J E."/>
            <person name="Modenutti C."/>
        </authorList>
    </citation>
    <scope>NUCLEOTIDE SEQUENCE [LARGE SCALE GENOMIC DNA]</scope>
</reference>
<name>A0ABC8U3T3_9AQUA</name>
<keyword evidence="1" id="KW-0472">Membrane</keyword>
<dbReference type="AlphaFoldDB" id="A0ABC8U3T3"/>
<keyword evidence="1" id="KW-0812">Transmembrane</keyword>
<protein>
    <recommendedName>
        <fullName evidence="4">Transmembrane protein</fullName>
    </recommendedName>
</protein>
<comment type="caution">
    <text evidence="2">The sequence shown here is derived from an EMBL/GenBank/DDBJ whole genome shotgun (WGS) entry which is preliminary data.</text>
</comment>
<keyword evidence="1" id="KW-1133">Transmembrane helix</keyword>